<feature type="chain" id="PRO_5032952270" description="Secreted protein" evidence="1">
    <location>
        <begin position="27"/>
        <end position="75"/>
    </location>
</feature>
<keyword evidence="1" id="KW-0732">Signal</keyword>
<dbReference type="Proteomes" id="UP000594464">
    <property type="component" value="Chromosome"/>
</dbReference>
<dbReference type="EMBL" id="CP048620">
    <property type="protein sequence ID" value="QPJ63893.1"/>
    <property type="molecule type" value="Genomic_DNA"/>
</dbReference>
<proteinExistence type="predicted"/>
<feature type="signal peptide" evidence="1">
    <location>
        <begin position="1"/>
        <end position="26"/>
    </location>
</feature>
<dbReference type="KEGG" id="nva:G3M78_00105"/>
<accession>A0A7T0BZP0</accession>
<evidence type="ECO:0000313" key="2">
    <source>
        <dbReference type="EMBL" id="QPJ63893.1"/>
    </source>
</evidence>
<protein>
    <recommendedName>
        <fullName evidence="4">Secreted protein</fullName>
    </recommendedName>
</protein>
<gene>
    <name evidence="2" type="ORF">G3M78_00105</name>
</gene>
<evidence type="ECO:0000313" key="3">
    <source>
        <dbReference type="Proteomes" id="UP000594464"/>
    </source>
</evidence>
<name>A0A7T0BZP0_9BACT</name>
<evidence type="ECO:0008006" key="4">
    <source>
        <dbReference type="Google" id="ProtNLM"/>
    </source>
</evidence>
<sequence length="75" mass="8168">MKRTTRNSIAALSIIALLAFASAVSAVEPEAPTDEQKAAIIAQSDQNRDVVEEQQQVVADQVREDRSTPEFIQGN</sequence>
<reference evidence="3" key="1">
    <citation type="submission" date="2020-02" db="EMBL/GenBank/DDBJ databases">
        <title>Genomic and physiological characterization of two novel Nitrospinaceae genera.</title>
        <authorList>
            <person name="Mueller A.J."/>
            <person name="Jung M.-Y."/>
            <person name="Strachan C.R."/>
            <person name="Herbold C.W."/>
            <person name="Kirkegaard R.H."/>
            <person name="Daims H."/>
        </authorList>
    </citation>
    <scope>NUCLEOTIDE SEQUENCE [LARGE SCALE GENOMIC DNA]</scope>
</reference>
<organism evidence="2 3">
    <name type="scientific">Candidatus Nitrohelix vancouverensis</name>
    <dbReference type="NCBI Taxonomy" id="2705534"/>
    <lineage>
        <taxon>Bacteria</taxon>
        <taxon>Pseudomonadati</taxon>
        <taxon>Nitrospinota/Tectimicrobiota group</taxon>
        <taxon>Nitrospinota</taxon>
        <taxon>Nitrospinia</taxon>
        <taxon>Nitrospinales</taxon>
        <taxon>Nitrospinaceae</taxon>
        <taxon>Candidatus Nitrohelix</taxon>
    </lineage>
</organism>
<dbReference type="AlphaFoldDB" id="A0A7T0BZP0"/>
<evidence type="ECO:0000256" key="1">
    <source>
        <dbReference type="SAM" id="SignalP"/>
    </source>
</evidence>